<feature type="region of interest" description="Disordered" evidence="1">
    <location>
        <begin position="238"/>
        <end position="257"/>
    </location>
</feature>
<feature type="compositionally biased region" description="Pro residues" evidence="1">
    <location>
        <begin position="245"/>
        <end position="254"/>
    </location>
</feature>
<feature type="compositionally biased region" description="Acidic residues" evidence="1">
    <location>
        <begin position="746"/>
        <end position="756"/>
    </location>
</feature>
<evidence type="ECO:0000256" key="1">
    <source>
        <dbReference type="SAM" id="MobiDB-lite"/>
    </source>
</evidence>
<feature type="region of interest" description="Disordered" evidence="1">
    <location>
        <begin position="33"/>
        <end position="59"/>
    </location>
</feature>
<reference evidence="2 3" key="1">
    <citation type="submission" date="2014-11" db="EMBL/GenBank/DDBJ databases">
        <authorList>
            <person name="Zhu J."/>
            <person name="Qi W."/>
            <person name="Song R."/>
        </authorList>
    </citation>
    <scope>NUCLEOTIDE SEQUENCE [LARGE SCALE GENOMIC DNA]</scope>
</reference>
<name>A0A0G4F6F3_VITBC</name>
<evidence type="ECO:0000313" key="2">
    <source>
        <dbReference type="EMBL" id="CEM07609.1"/>
    </source>
</evidence>
<gene>
    <name evidence="2" type="ORF">Vbra_14504</name>
</gene>
<dbReference type="Proteomes" id="UP000041254">
    <property type="component" value="Unassembled WGS sequence"/>
</dbReference>
<feature type="region of interest" description="Disordered" evidence="1">
    <location>
        <begin position="730"/>
        <end position="756"/>
    </location>
</feature>
<organism evidence="2 3">
    <name type="scientific">Vitrella brassicaformis (strain CCMP3155)</name>
    <dbReference type="NCBI Taxonomy" id="1169540"/>
    <lineage>
        <taxon>Eukaryota</taxon>
        <taxon>Sar</taxon>
        <taxon>Alveolata</taxon>
        <taxon>Colpodellida</taxon>
        <taxon>Vitrellaceae</taxon>
        <taxon>Vitrella</taxon>
    </lineage>
</organism>
<feature type="region of interest" description="Disordered" evidence="1">
    <location>
        <begin position="349"/>
        <end position="378"/>
    </location>
</feature>
<evidence type="ECO:0000313" key="3">
    <source>
        <dbReference type="Proteomes" id="UP000041254"/>
    </source>
</evidence>
<feature type="region of interest" description="Disordered" evidence="1">
    <location>
        <begin position="499"/>
        <end position="520"/>
    </location>
</feature>
<sequence length="756" mass="84795">MLAIPPPPPPLILHRSELVCVARYDSAQHHRHRAAAHAAAKGGGEGTATEAAVSPKAGGWRSKVTEPYKPLGVPLLAYKDLPAPFPTMASKYLHAPPSRRSTRQRDMLRDAAKREVDAMERERAEAHRLASRVGALNVRKRIDRDGDGMDWLRRFLKESEGRVEQVRSLSPHLLFGQDSSLLKDDQLDLLLPDRTAYPVQPTTSPYGRERTQADIAAPTRAQPPPPPIQMQKLRSSFSDTMDTTSPPPAVPPTAPVTYIPLRPLSARLHETRRAGERYTYPSPPRTSRPDIACRLRRNRRLVRRTPLLRQLVVASGVMAVVGQGKVRGWTSEGGRRSEQSTYLFGPAVDSAADARRHQDAPGYQIRTGEDQKPRPGEAIDGRAEELPIQLPSLWTYIDHLTPGWLEDQRVKYGERGVGSGGERETPGSTGAKKGRTETVERNPYRILDRKLQDLDRKFWKSRNMTHLVGWGGATVTHYGAFDEGDRERDKRGASFIDGSEADAESVHGHPADTAGVGGDDVPHSVPIMAILLDRDEMNDPIARIKSMLQDFSDTRQRFRHSLEQKLFAMESSRLPSCFRKSRYLSQQTHGADRRQQRSAGSELRGMRLKAELEYLQQHAGKGMCRQILWYMSLLSCLHPRKRELSPVCFWLIECIRRVVERGRLFTRAMFFELLSSIEDCEVTPMLCMLFARMTEGIPDLAPSALIDYFVKERGFRPSALDVELSKLKFEGGGQEQAAEEVKGTGEEDENAPNEEG</sequence>
<dbReference type="EMBL" id="CDMY01000376">
    <property type="protein sequence ID" value="CEM07609.1"/>
    <property type="molecule type" value="Genomic_DNA"/>
</dbReference>
<dbReference type="InParanoid" id="A0A0G4F6F3"/>
<feature type="compositionally biased region" description="Basic and acidic residues" evidence="1">
    <location>
        <begin position="367"/>
        <end position="378"/>
    </location>
</feature>
<feature type="region of interest" description="Disordered" evidence="1">
    <location>
        <begin position="415"/>
        <end position="437"/>
    </location>
</feature>
<keyword evidence="3" id="KW-1185">Reference proteome</keyword>
<proteinExistence type="predicted"/>
<dbReference type="AlphaFoldDB" id="A0A0G4F6F3"/>
<dbReference type="VEuPathDB" id="CryptoDB:Vbra_14504"/>
<protein>
    <submittedName>
        <fullName evidence="2">Uncharacterized protein</fullName>
    </submittedName>
</protein>
<accession>A0A0G4F6F3</accession>